<protein>
    <submittedName>
        <fullName evidence="1">Uncharacterized protein</fullName>
    </submittedName>
</protein>
<evidence type="ECO:0000313" key="1">
    <source>
        <dbReference type="EnsemblPlants" id="PGSC0003DMT400091539"/>
    </source>
</evidence>
<proteinExistence type="predicted"/>
<organism evidence="1 2">
    <name type="scientific">Solanum tuberosum</name>
    <name type="common">Potato</name>
    <dbReference type="NCBI Taxonomy" id="4113"/>
    <lineage>
        <taxon>Eukaryota</taxon>
        <taxon>Viridiplantae</taxon>
        <taxon>Streptophyta</taxon>
        <taxon>Embryophyta</taxon>
        <taxon>Tracheophyta</taxon>
        <taxon>Spermatophyta</taxon>
        <taxon>Magnoliopsida</taxon>
        <taxon>eudicotyledons</taxon>
        <taxon>Gunneridae</taxon>
        <taxon>Pentapetalae</taxon>
        <taxon>asterids</taxon>
        <taxon>lamiids</taxon>
        <taxon>Solanales</taxon>
        <taxon>Solanaceae</taxon>
        <taxon>Solanoideae</taxon>
        <taxon>Solaneae</taxon>
        <taxon>Solanum</taxon>
    </lineage>
</organism>
<accession>M1DMV0</accession>
<sequence>MVLRSEPWLGDQPRTPTYGLWVSPRAACRHGFWLEQGCIAGVINFEGESNLGTTGYLQKQTENRKRVKGKGLAVRVASGGDLVMVWRVEIWLRRRGEAATCWVWFPVSSEFTINGETRARRKEAAMVLGLFLVWIVEENEKMVKDLGSGGFPVGFNFLGLVFGGSGGCSVVVRGCFCVERGYGEQR</sequence>
<dbReference type="InParanoid" id="M1DMV0"/>
<reference evidence="1" key="2">
    <citation type="submission" date="2015-06" db="UniProtKB">
        <authorList>
            <consortium name="EnsemblPlants"/>
        </authorList>
    </citation>
    <scope>IDENTIFICATION</scope>
    <source>
        <strain evidence="1">DM1-3 516 R44</strain>
    </source>
</reference>
<dbReference type="HOGENOM" id="CLU_1456898_0_0_1"/>
<dbReference type="PaxDb" id="4113-PGSC0003DMT400091539"/>
<dbReference type="AlphaFoldDB" id="M1DMV0"/>
<evidence type="ECO:0000313" key="2">
    <source>
        <dbReference type="Proteomes" id="UP000011115"/>
    </source>
</evidence>
<reference evidence="2" key="1">
    <citation type="journal article" date="2011" name="Nature">
        <title>Genome sequence and analysis of the tuber crop potato.</title>
        <authorList>
            <consortium name="The Potato Genome Sequencing Consortium"/>
        </authorList>
    </citation>
    <scope>NUCLEOTIDE SEQUENCE [LARGE SCALE GENOMIC DNA]</scope>
    <source>
        <strain evidence="2">cv. DM1-3 516 R44</strain>
    </source>
</reference>
<dbReference type="Gramene" id="PGSC0003DMT400091539">
    <property type="protein sequence ID" value="PGSC0003DMT400091539"/>
    <property type="gene ID" value="PGSC0003DMG400041110"/>
</dbReference>
<keyword evidence="2" id="KW-1185">Reference proteome</keyword>
<name>M1DMV0_SOLTU</name>
<dbReference type="EnsemblPlants" id="PGSC0003DMT400091539">
    <property type="protein sequence ID" value="PGSC0003DMT400091539"/>
    <property type="gene ID" value="PGSC0003DMG400041110"/>
</dbReference>
<dbReference type="Proteomes" id="UP000011115">
    <property type="component" value="Unassembled WGS sequence"/>
</dbReference>